<organism evidence="3 4">
    <name type="scientific">Paragonimus skrjabini miyazakii</name>
    <dbReference type="NCBI Taxonomy" id="59628"/>
    <lineage>
        <taxon>Eukaryota</taxon>
        <taxon>Metazoa</taxon>
        <taxon>Spiralia</taxon>
        <taxon>Lophotrochozoa</taxon>
        <taxon>Platyhelminthes</taxon>
        <taxon>Trematoda</taxon>
        <taxon>Digenea</taxon>
        <taxon>Plagiorchiida</taxon>
        <taxon>Troglotremata</taxon>
        <taxon>Troglotrematidae</taxon>
        <taxon>Paragonimus</taxon>
    </lineage>
</organism>
<protein>
    <submittedName>
        <fullName evidence="3">Coiled-coil domain-containing protein 13</fullName>
    </submittedName>
</protein>
<feature type="compositionally biased region" description="Basic and acidic residues" evidence="2">
    <location>
        <begin position="150"/>
        <end position="162"/>
    </location>
</feature>
<dbReference type="AlphaFoldDB" id="A0A8S9Z980"/>
<dbReference type="PANTHER" id="PTHR31935">
    <property type="entry name" value="COILED-COIL DOMAIN-CONTAINING PROTEIN 13"/>
    <property type="match status" value="1"/>
</dbReference>
<gene>
    <name evidence="3" type="ORF">EG68_02122</name>
</gene>
<accession>A0A8S9Z980</accession>
<feature type="region of interest" description="Disordered" evidence="2">
    <location>
        <begin position="133"/>
        <end position="162"/>
    </location>
</feature>
<feature type="compositionally biased region" description="Basic and acidic residues" evidence="2">
    <location>
        <begin position="635"/>
        <end position="649"/>
    </location>
</feature>
<dbReference type="Proteomes" id="UP000822476">
    <property type="component" value="Unassembled WGS sequence"/>
</dbReference>
<evidence type="ECO:0000256" key="1">
    <source>
        <dbReference type="SAM" id="Coils"/>
    </source>
</evidence>
<reference evidence="3" key="1">
    <citation type="submission" date="2019-07" db="EMBL/GenBank/DDBJ databases">
        <title>Annotation for the trematode Paragonimus miyazaki's.</title>
        <authorList>
            <person name="Choi Y.-J."/>
        </authorList>
    </citation>
    <scope>NUCLEOTIDE SEQUENCE</scope>
    <source>
        <strain evidence="3">Japan</strain>
    </source>
</reference>
<comment type="caution">
    <text evidence="3">The sequence shown here is derived from an EMBL/GenBank/DDBJ whole genome shotgun (WGS) entry which is preliminary data.</text>
</comment>
<evidence type="ECO:0000313" key="4">
    <source>
        <dbReference type="Proteomes" id="UP000822476"/>
    </source>
</evidence>
<feature type="coiled-coil region" evidence="1">
    <location>
        <begin position="412"/>
        <end position="467"/>
    </location>
</feature>
<dbReference type="EMBL" id="JTDE01000776">
    <property type="protein sequence ID" value="KAF7260368.1"/>
    <property type="molecule type" value="Genomic_DNA"/>
</dbReference>
<evidence type="ECO:0000313" key="3">
    <source>
        <dbReference type="EMBL" id="KAF7260368.1"/>
    </source>
</evidence>
<proteinExistence type="predicted"/>
<name>A0A8S9Z980_9TREM</name>
<keyword evidence="4" id="KW-1185">Reference proteome</keyword>
<sequence>MATDGVEANISFTLGAFAGTTIVRGIHGKSSKENRQNLFPFINSFSDDLRTAMRFESILEELSELPSSDATIQMKHHEKRVTLTLSSVTTRGIQNIHISVVRSHQMMSKAVVTEAASKSKVFGIPSKLTFDSMPAHDPYSDESDSSSENELFKKEAESESRITHVSNKTGTDMKEKSKISECRNNEDIASLKIIELSKRIRELMSSLATEQNKSRSLTKHIHLLESELKEKADGRTNSSPMKYNHRNTDQTDNSIQLKSLQEKLIKYEQSITELKNQNYIFKNELKAARKVLELETGESITNLSVWLKTIERKNDVDFNGIIKPSVQWRGRQQQIVLLKARLRSLEMQIQERVVHENRHSRNDNERSVEIGRLTSGATTLDVEDIICFGNELTHQDCNRSVTNRDQMSLCSKLKNVNQAIQLEKENETLREEIKVLKNRTTNWKTREQNLSLEFKNLKTQVQCLLNKSNNDEELIQSLLEYQKKLQASIQQELDKQCTMEIELRKKNDEACSVQSQHKNEIEKLQEIIELKEAKILELEKLLEEHNQTDSKIIKSGVDNNGQSRGTDGDDASLIKQVEMLVIERNGLRSLAETLNHRLEKLLMQIKELEQVNASYQRQREQEVRPTRGLMKTRKTRDSNEEKRSNSEQRLHELVSHEYSEKAIAGLNVSAANMVSKRIQELQSAISDLMSELTAVKSMSDRMRDARMEDFTILSQIVRQLRECCSDEKEE</sequence>
<dbReference type="InterPro" id="IPR038929">
    <property type="entry name" value="CCDC13"/>
</dbReference>
<dbReference type="OrthoDB" id="10258312at2759"/>
<dbReference type="PANTHER" id="PTHR31935:SF1">
    <property type="entry name" value="COILED-COIL DOMAIN-CONTAINING PROTEIN 13"/>
    <property type="match status" value="1"/>
</dbReference>
<feature type="coiled-coil region" evidence="1">
    <location>
        <begin position="671"/>
        <end position="698"/>
    </location>
</feature>
<keyword evidence="1" id="KW-0175">Coiled coil</keyword>
<evidence type="ECO:0000256" key="2">
    <source>
        <dbReference type="SAM" id="MobiDB-lite"/>
    </source>
</evidence>
<feature type="region of interest" description="Disordered" evidence="2">
    <location>
        <begin position="230"/>
        <end position="249"/>
    </location>
</feature>
<feature type="region of interest" description="Disordered" evidence="2">
    <location>
        <begin position="615"/>
        <end position="649"/>
    </location>
</feature>
<feature type="coiled-coil region" evidence="1">
    <location>
        <begin position="514"/>
        <end position="548"/>
    </location>
</feature>